<feature type="domain" description="UmuC" evidence="1">
    <location>
        <begin position="2"/>
        <end position="40"/>
    </location>
</feature>
<dbReference type="PROSITE" id="PS50173">
    <property type="entry name" value="UMUC"/>
    <property type="match status" value="1"/>
</dbReference>
<sequence length="40" mass="4489">MFALVDVNSFYASCETVFRPDLRGKPVIVLSNNDLSGEKR</sequence>
<dbReference type="InterPro" id="IPR001126">
    <property type="entry name" value="UmuC"/>
</dbReference>
<organism evidence="2 3">
    <name type="scientific">Pantoea rwandensis</name>
    <dbReference type="NCBI Taxonomy" id="1076550"/>
    <lineage>
        <taxon>Bacteria</taxon>
        <taxon>Pseudomonadati</taxon>
        <taxon>Pseudomonadota</taxon>
        <taxon>Gammaproteobacteria</taxon>
        <taxon>Enterobacterales</taxon>
        <taxon>Erwiniaceae</taxon>
        <taxon>Pantoea</taxon>
    </lineage>
</organism>
<accession>A0A1X1CQN5</accession>
<name>A0A1X1CQN5_9GAMM</name>
<dbReference type="STRING" id="1076550.LH22_14285"/>
<gene>
    <name evidence="2" type="ORF">HA51_23125</name>
</gene>
<dbReference type="eggNOG" id="COG0389">
    <property type="taxonomic scope" value="Bacteria"/>
</dbReference>
<dbReference type="AlphaFoldDB" id="A0A1X1CQN5"/>
<dbReference type="InterPro" id="IPR043502">
    <property type="entry name" value="DNA/RNA_pol_sf"/>
</dbReference>
<proteinExistence type="predicted"/>
<dbReference type="Proteomes" id="UP000193558">
    <property type="component" value="Unassembled WGS sequence"/>
</dbReference>
<evidence type="ECO:0000313" key="3">
    <source>
        <dbReference type="Proteomes" id="UP000193558"/>
    </source>
</evidence>
<protein>
    <submittedName>
        <fullName evidence="2">ImpB/mucB/samB family protein</fullName>
    </submittedName>
</protein>
<evidence type="ECO:0000313" key="2">
    <source>
        <dbReference type="EMBL" id="ORM66671.1"/>
    </source>
</evidence>
<dbReference type="SUPFAM" id="SSF56672">
    <property type="entry name" value="DNA/RNA polymerases"/>
    <property type="match status" value="1"/>
</dbReference>
<dbReference type="Pfam" id="PF00817">
    <property type="entry name" value="IMS"/>
    <property type="match status" value="1"/>
</dbReference>
<dbReference type="Gene3D" id="3.40.1170.60">
    <property type="match status" value="1"/>
</dbReference>
<reference evidence="2 3" key="1">
    <citation type="journal article" date="2017" name="Antonie Van Leeuwenhoek">
        <title>Phylogenomic resolution of the bacterial genus Pantoea and its relationship with Erwinia and Tatumella.</title>
        <authorList>
            <person name="Palmer M."/>
            <person name="Steenkamp E.T."/>
            <person name="Coetzee M.P."/>
            <person name="Chan W.Y."/>
            <person name="van Zyl E."/>
            <person name="De Maayer P."/>
            <person name="Coutinho T.A."/>
            <person name="Blom J."/>
            <person name="Smits T.H."/>
            <person name="Duffy B."/>
            <person name="Venter S.N."/>
        </authorList>
    </citation>
    <scope>NUCLEOTIDE SEQUENCE [LARGE SCALE GENOMIC DNA]</scope>
    <source>
        <strain evidence="2 3">LMG 26275</strain>
    </source>
</reference>
<evidence type="ECO:0000259" key="1">
    <source>
        <dbReference type="PROSITE" id="PS50173"/>
    </source>
</evidence>
<dbReference type="EMBL" id="MLFR01000035">
    <property type="protein sequence ID" value="ORM66671.1"/>
    <property type="molecule type" value="Genomic_DNA"/>
</dbReference>
<comment type="caution">
    <text evidence="2">The sequence shown here is derived from an EMBL/GenBank/DDBJ whole genome shotgun (WGS) entry which is preliminary data.</text>
</comment>
<dbReference type="GO" id="GO:0006281">
    <property type="term" value="P:DNA repair"/>
    <property type="evidence" value="ECO:0007669"/>
    <property type="project" value="InterPro"/>
</dbReference>